<feature type="transmembrane region" description="Helical" evidence="8">
    <location>
        <begin position="606"/>
        <end position="628"/>
    </location>
</feature>
<evidence type="ECO:0000256" key="5">
    <source>
        <dbReference type="ARBA" id="ARBA00022777"/>
    </source>
</evidence>
<name>A0A511BN02_9PROT</name>
<accession>A0A511BN02</accession>
<dbReference type="Pfam" id="PF00072">
    <property type="entry name" value="Response_reg"/>
    <property type="match status" value="1"/>
</dbReference>
<dbReference type="EMBL" id="BJVC01000002">
    <property type="protein sequence ID" value="GEL01730.1"/>
    <property type="molecule type" value="Genomic_DNA"/>
</dbReference>
<dbReference type="PANTHER" id="PTHR43047">
    <property type="entry name" value="TWO-COMPONENT HISTIDINE PROTEIN KINASE"/>
    <property type="match status" value="1"/>
</dbReference>
<evidence type="ECO:0000256" key="4">
    <source>
        <dbReference type="ARBA" id="ARBA00022679"/>
    </source>
</evidence>
<evidence type="ECO:0000259" key="10">
    <source>
        <dbReference type="PROSITE" id="PS50110"/>
    </source>
</evidence>
<keyword evidence="5 11" id="KW-0418">Kinase</keyword>
<dbReference type="SUPFAM" id="SSF55874">
    <property type="entry name" value="ATPase domain of HSP90 chaperone/DNA topoisomerase II/histidine kinase"/>
    <property type="match status" value="1"/>
</dbReference>
<dbReference type="AlphaFoldDB" id="A0A511BN02"/>
<keyword evidence="8" id="KW-0812">Transmembrane</keyword>
<feature type="compositionally biased region" description="Basic and acidic residues" evidence="7">
    <location>
        <begin position="1062"/>
        <end position="1073"/>
    </location>
</feature>
<gene>
    <name evidence="11" type="ORF">SSA02_08930</name>
</gene>
<dbReference type="Proteomes" id="UP000321405">
    <property type="component" value="Unassembled WGS sequence"/>
</dbReference>
<comment type="catalytic activity">
    <reaction evidence="1">
        <text>ATP + protein L-histidine = ADP + protein N-phospho-L-histidine.</text>
        <dbReference type="EC" id="2.7.13.3"/>
    </reaction>
</comment>
<dbReference type="GO" id="GO:0009927">
    <property type="term" value="F:histidine phosphotransfer kinase activity"/>
    <property type="evidence" value="ECO:0007669"/>
    <property type="project" value="TreeGrafter"/>
</dbReference>
<feature type="transmembrane region" description="Helical" evidence="8">
    <location>
        <begin position="428"/>
        <end position="449"/>
    </location>
</feature>
<feature type="transmembrane region" description="Helical" evidence="8">
    <location>
        <begin position="116"/>
        <end position="142"/>
    </location>
</feature>
<evidence type="ECO:0000256" key="2">
    <source>
        <dbReference type="ARBA" id="ARBA00012438"/>
    </source>
</evidence>
<feature type="domain" description="Histidine kinase" evidence="9">
    <location>
        <begin position="704"/>
        <end position="918"/>
    </location>
</feature>
<feature type="modified residue" description="4-aspartylphosphate" evidence="6">
    <location>
        <position position="989"/>
    </location>
</feature>
<dbReference type="Gene3D" id="3.30.565.10">
    <property type="entry name" value="Histidine kinase-like ATPase, C-terminal domain"/>
    <property type="match status" value="1"/>
</dbReference>
<evidence type="ECO:0000256" key="1">
    <source>
        <dbReference type="ARBA" id="ARBA00000085"/>
    </source>
</evidence>
<feature type="transmembrane region" description="Helical" evidence="8">
    <location>
        <begin position="634"/>
        <end position="653"/>
    </location>
</feature>
<feature type="transmembrane region" description="Helical" evidence="8">
    <location>
        <begin position="300"/>
        <end position="331"/>
    </location>
</feature>
<dbReference type="GO" id="GO:0005886">
    <property type="term" value="C:plasma membrane"/>
    <property type="evidence" value="ECO:0007669"/>
    <property type="project" value="TreeGrafter"/>
</dbReference>
<dbReference type="PRINTS" id="PR00344">
    <property type="entry name" value="BCTRLSENSOR"/>
</dbReference>
<organism evidence="11 12">
    <name type="scientific">Swaminathania salitolerans</name>
    <dbReference type="NCBI Taxonomy" id="182838"/>
    <lineage>
        <taxon>Bacteria</taxon>
        <taxon>Pseudomonadati</taxon>
        <taxon>Pseudomonadota</taxon>
        <taxon>Alphaproteobacteria</taxon>
        <taxon>Acetobacterales</taxon>
        <taxon>Acetobacteraceae</taxon>
        <taxon>Swaminathania</taxon>
    </lineage>
</organism>
<feature type="domain" description="Response regulatory" evidence="10">
    <location>
        <begin position="940"/>
        <end position="1055"/>
    </location>
</feature>
<evidence type="ECO:0000256" key="8">
    <source>
        <dbReference type="SAM" id="Phobius"/>
    </source>
</evidence>
<reference evidence="11 12" key="1">
    <citation type="submission" date="2019-07" db="EMBL/GenBank/DDBJ databases">
        <title>Whole genome shotgun sequence of Swaminathania salitolerans NBRC 104436.</title>
        <authorList>
            <person name="Hosoyama A."/>
            <person name="Uohara A."/>
            <person name="Ohji S."/>
            <person name="Ichikawa N."/>
        </authorList>
    </citation>
    <scope>NUCLEOTIDE SEQUENCE [LARGE SCALE GENOMIC DNA]</scope>
    <source>
        <strain evidence="11 12">NBRC 104436</strain>
    </source>
</reference>
<comment type="caution">
    <text evidence="11">The sequence shown here is derived from an EMBL/GenBank/DDBJ whole genome shotgun (WGS) entry which is preliminary data.</text>
</comment>
<dbReference type="Gene3D" id="1.10.287.130">
    <property type="match status" value="1"/>
</dbReference>
<feature type="transmembrane region" description="Helical" evidence="8">
    <location>
        <begin position="470"/>
        <end position="493"/>
    </location>
</feature>
<keyword evidence="8" id="KW-1133">Transmembrane helix</keyword>
<dbReference type="InterPro" id="IPR005467">
    <property type="entry name" value="His_kinase_dom"/>
</dbReference>
<feature type="transmembrane region" description="Helical" evidence="8">
    <location>
        <begin position="76"/>
        <end position="96"/>
    </location>
</feature>
<dbReference type="InterPro" id="IPR004358">
    <property type="entry name" value="Sig_transdc_His_kin-like_C"/>
</dbReference>
<sequence>MSARPAHPLRITPARRQYNRLASDESREDYALRHMARSARFSTPEQGFLAASGACSFLALEAIGGALALGFGPANLFAGLLLAGITIFLVGLPVCLRAARTGLDIDLLTRGTGFGYLGSVLTSVFYAGFTVFFFAIEASILASCLMATLDLPHWVAALIASGSIVPVVFLGIGTIRRFQAWSFLPWIVLNLAPLIAFFSSTDIRAIIVSSGGFPWSLSSGISSSGMFPSGAGPSDGFLAGHAVLPGILPAAAIAPASGAGAFSVLSAGCCASILLVLLLQSAEQADFMRFMPERTSGSRLRWWSSLLLGGPGWIVFGGVKLLAGGLIAVFLVRSGVSADDAARPIVMYDVAFSRLLPHGLAPVATFFLILLAQSRINITNAYAGSIALSNVFSRLTHTHPGRAIHVVLTAALALCLVETGLTDRIGRGLIPYAVIAAAWMGVLAADLVICRPLGLVPQKAEFRRAFLPDLNPVGVLAFLLALAGGFVSSSGLAGTTLRAYAPFAALLIAGATTIILAHRTRGRTCLARRPSRPWSRGAEKTCLICSATFETDDLVPCPAYGATLCSLCCALDARCGDRCKPAATRFGTQIRRCFPARWHAKLDTPLVRFLGLFAPIAAFSCLAFYAFLDDWQNAVALCLAIAGLICWLLVMSLEGHRTAQEETRKQTRLLLDEIAAHDRTAAALDRARAKAEAASLAKTRYISGISHELRTPLNTIMGYAQILARDLSEGANGTNELQTITESANHMTALLGGLLDIASIEAGRIEIYRDEIDLPAFLQNVARMVAPLAQAKGLVFHYEPGSPLPGRVNGDTHRLRQILLNLLFNAVKFTDRGHIRFIVRWRAQIAEFVIEDTGPGIAAEDQERIFEPFERGAASDIPGTGLGLTITRLLTEVLGGELGFSSTPGVGTRFRLRFMLSELAAASAKPVDRLPPGYAGRRRRIAAVDDQPHHLAILRACLAPIGFEISCFPNGASFLDSLTGDPPDLLLFDLTMPEMDGRTLARAVRARLGRNPPIIFLTGNLEETSRGRIDAVENATVLAKPVDLPRLVSEIGIRLGLSFDTAPERSHPDHPDEPEAGQDGTYRDGTRPGGTRPGGTRPDRDVGGDDNPSGRGEDGAFAEKTLSGARRDALLDLLDAGDLAAVRTSLATLIETTAEAEKETVRHCLALAASYRLDALRDALEALSDG</sequence>
<dbReference type="InterPro" id="IPR003594">
    <property type="entry name" value="HATPase_dom"/>
</dbReference>
<dbReference type="InterPro" id="IPR036097">
    <property type="entry name" value="HisK_dim/P_sf"/>
</dbReference>
<evidence type="ECO:0000259" key="9">
    <source>
        <dbReference type="PROSITE" id="PS50109"/>
    </source>
</evidence>
<dbReference type="SMART" id="SM00388">
    <property type="entry name" value="HisKA"/>
    <property type="match status" value="1"/>
</dbReference>
<feature type="transmembrane region" description="Helical" evidence="8">
    <location>
        <begin position="259"/>
        <end position="279"/>
    </location>
</feature>
<dbReference type="CDD" id="cd16922">
    <property type="entry name" value="HATPase_EvgS-ArcB-TorS-like"/>
    <property type="match status" value="1"/>
</dbReference>
<dbReference type="RefSeq" id="WP_147092748.1">
    <property type="nucleotide sequence ID" value="NZ_BJVC01000002.1"/>
</dbReference>
<keyword evidence="4" id="KW-0808">Transferase</keyword>
<dbReference type="InterPro" id="IPR036890">
    <property type="entry name" value="HATPase_C_sf"/>
</dbReference>
<dbReference type="SUPFAM" id="SSF52172">
    <property type="entry name" value="CheY-like"/>
    <property type="match status" value="1"/>
</dbReference>
<feature type="transmembrane region" description="Helical" evidence="8">
    <location>
        <begin position="499"/>
        <end position="518"/>
    </location>
</feature>
<evidence type="ECO:0000313" key="11">
    <source>
        <dbReference type="EMBL" id="GEL01730.1"/>
    </source>
</evidence>
<keyword evidence="3 6" id="KW-0597">Phosphoprotein</keyword>
<dbReference type="SMART" id="SM00448">
    <property type="entry name" value="REC"/>
    <property type="match status" value="1"/>
</dbReference>
<proteinExistence type="predicted"/>
<feature type="transmembrane region" description="Helical" evidence="8">
    <location>
        <begin position="154"/>
        <end position="175"/>
    </location>
</feature>
<dbReference type="PANTHER" id="PTHR43047:SF72">
    <property type="entry name" value="OSMOSENSING HISTIDINE PROTEIN KINASE SLN1"/>
    <property type="match status" value="1"/>
</dbReference>
<dbReference type="SMART" id="SM00387">
    <property type="entry name" value="HATPase_c"/>
    <property type="match status" value="1"/>
</dbReference>
<dbReference type="PROSITE" id="PS50110">
    <property type="entry name" value="RESPONSE_REGULATORY"/>
    <property type="match status" value="1"/>
</dbReference>
<dbReference type="CDD" id="cd00082">
    <property type="entry name" value="HisKA"/>
    <property type="match status" value="1"/>
</dbReference>
<feature type="transmembrane region" description="Helical" evidence="8">
    <location>
        <begin position="187"/>
        <end position="207"/>
    </location>
</feature>
<dbReference type="InterPro" id="IPR011006">
    <property type="entry name" value="CheY-like_superfamily"/>
</dbReference>
<dbReference type="OrthoDB" id="9801651at2"/>
<dbReference type="GO" id="GO:0000155">
    <property type="term" value="F:phosphorelay sensor kinase activity"/>
    <property type="evidence" value="ECO:0007669"/>
    <property type="project" value="InterPro"/>
</dbReference>
<evidence type="ECO:0000256" key="7">
    <source>
        <dbReference type="SAM" id="MobiDB-lite"/>
    </source>
</evidence>
<dbReference type="CDD" id="cd00156">
    <property type="entry name" value="REC"/>
    <property type="match status" value="1"/>
</dbReference>
<dbReference type="InterPro" id="IPR001789">
    <property type="entry name" value="Sig_transdc_resp-reg_receiver"/>
</dbReference>
<feature type="transmembrane region" description="Helical" evidence="8">
    <location>
        <begin position="403"/>
        <end position="422"/>
    </location>
</feature>
<keyword evidence="12" id="KW-1185">Reference proteome</keyword>
<dbReference type="EC" id="2.7.13.3" evidence="2"/>
<protein>
    <recommendedName>
        <fullName evidence="2">histidine kinase</fullName>
        <ecNumber evidence="2">2.7.13.3</ecNumber>
    </recommendedName>
</protein>
<dbReference type="Gene3D" id="3.40.50.2300">
    <property type="match status" value="1"/>
</dbReference>
<dbReference type="Pfam" id="PF00512">
    <property type="entry name" value="HisKA"/>
    <property type="match status" value="1"/>
</dbReference>
<feature type="transmembrane region" description="Helical" evidence="8">
    <location>
        <begin position="351"/>
        <end position="372"/>
    </location>
</feature>
<dbReference type="PROSITE" id="PS50109">
    <property type="entry name" value="HIS_KIN"/>
    <property type="match status" value="1"/>
</dbReference>
<dbReference type="InterPro" id="IPR003661">
    <property type="entry name" value="HisK_dim/P_dom"/>
</dbReference>
<dbReference type="Gene3D" id="1.10.4160.10">
    <property type="entry name" value="Hydantoin permease"/>
    <property type="match status" value="1"/>
</dbReference>
<keyword evidence="8" id="KW-0472">Membrane</keyword>
<evidence type="ECO:0000256" key="6">
    <source>
        <dbReference type="PROSITE-ProRule" id="PRU00169"/>
    </source>
</evidence>
<dbReference type="Pfam" id="PF02518">
    <property type="entry name" value="HATPase_c"/>
    <property type="match status" value="1"/>
</dbReference>
<feature type="transmembrane region" description="Helical" evidence="8">
    <location>
        <begin position="47"/>
        <end position="70"/>
    </location>
</feature>
<evidence type="ECO:0000313" key="12">
    <source>
        <dbReference type="Proteomes" id="UP000321405"/>
    </source>
</evidence>
<evidence type="ECO:0000256" key="3">
    <source>
        <dbReference type="ARBA" id="ARBA00022553"/>
    </source>
</evidence>
<dbReference type="SUPFAM" id="SSF47384">
    <property type="entry name" value="Homodimeric domain of signal transducing histidine kinase"/>
    <property type="match status" value="1"/>
</dbReference>
<feature type="region of interest" description="Disordered" evidence="7">
    <location>
        <begin position="1060"/>
        <end position="1116"/>
    </location>
</feature>